<dbReference type="EMBL" id="AKHW03002750">
    <property type="protein sequence ID" value="KYO37326.1"/>
    <property type="molecule type" value="Genomic_DNA"/>
</dbReference>
<feature type="compositionally biased region" description="Basic and acidic residues" evidence="1">
    <location>
        <begin position="23"/>
        <end position="33"/>
    </location>
</feature>
<evidence type="ECO:0000313" key="3">
    <source>
        <dbReference type="Proteomes" id="UP000050525"/>
    </source>
</evidence>
<protein>
    <submittedName>
        <fullName evidence="2">Uncharacterized protein</fullName>
    </submittedName>
</protein>
<reference evidence="2 3" key="1">
    <citation type="journal article" date="2012" name="Genome Biol.">
        <title>Sequencing three crocodilian genomes to illuminate the evolution of archosaurs and amniotes.</title>
        <authorList>
            <person name="St John J.A."/>
            <person name="Braun E.L."/>
            <person name="Isberg S.R."/>
            <person name="Miles L.G."/>
            <person name="Chong A.Y."/>
            <person name="Gongora J."/>
            <person name="Dalzell P."/>
            <person name="Moran C."/>
            <person name="Bed'hom B."/>
            <person name="Abzhanov A."/>
            <person name="Burgess S.C."/>
            <person name="Cooksey A.M."/>
            <person name="Castoe T.A."/>
            <person name="Crawford N.G."/>
            <person name="Densmore L.D."/>
            <person name="Drew J.C."/>
            <person name="Edwards S.V."/>
            <person name="Faircloth B.C."/>
            <person name="Fujita M.K."/>
            <person name="Greenwold M.J."/>
            <person name="Hoffmann F.G."/>
            <person name="Howard J.M."/>
            <person name="Iguchi T."/>
            <person name="Janes D.E."/>
            <person name="Khan S.Y."/>
            <person name="Kohno S."/>
            <person name="de Koning A.J."/>
            <person name="Lance S.L."/>
            <person name="McCarthy F.M."/>
            <person name="McCormack J.E."/>
            <person name="Merchant M.E."/>
            <person name="Peterson D.G."/>
            <person name="Pollock D.D."/>
            <person name="Pourmand N."/>
            <person name="Raney B.J."/>
            <person name="Roessler K.A."/>
            <person name="Sanford J.R."/>
            <person name="Sawyer R.H."/>
            <person name="Schmidt C.J."/>
            <person name="Triplett E.W."/>
            <person name="Tuberville T.D."/>
            <person name="Venegas-Anaya M."/>
            <person name="Howard J.T."/>
            <person name="Jarvis E.D."/>
            <person name="Guillette L.J.Jr."/>
            <person name="Glenn T.C."/>
            <person name="Green R.E."/>
            <person name="Ray D.A."/>
        </authorList>
    </citation>
    <scope>NUCLEOTIDE SEQUENCE [LARGE SCALE GENOMIC DNA]</scope>
    <source>
        <strain evidence="2">KSC_2009_1</strain>
    </source>
</reference>
<gene>
    <name evidence="2" type="ORF">Y1Q_0013182</name>
</gene>
<sequence>MEKGNDQPAGESCPTAARSTRSRGSDEKEKSQREPGGGTTGRGGGTRHLQQRFLQEKGDKHHVQSSRTDSSVFHYSIVTSPFAPKDRSLWVYPASHLGAARAPRRLIVPGTPPPQVPSVHSFLQVRSGGHEHSYQICCYISV</sequence>
<feature type="compositionally biased region" description="Gly residues" evidence="1">
    <location>
        <begin position="35"/>
        <end position="46"/>
    </location>
</feature>
<accession>A0A151NKJ5</accession>
<organism evidence="2 3">
    <name type="scientific">Alligator mississippiensis</name>
    <name type="common">American alligator</name>
    <dbReference type="NCBI Taxonomy" id="8496"/>
    <lineage>
        <taxon>Eukaryota</taxon>
        <taxon>Metazoa</taxon>
        <taxon>Chordata</taxon>
        <taxon>Craniata</taxon>
        <taxon>Vertebrata</taxon>
        <taxon>Euteleostomi</taxon>
        <taxon>Archelosauria</taxon>
        <taxon>Archosauria</taxon>
        <taxon>Crocodylia</taxon>
        <taxon>Alligatoridae</taxon>
        <taxon>Alligatorinae</taxon>
        <taxon>Alligator</taxon>
    </lineage>
</organism>
<name>A0A151NKJ5_ALLMI</name>
<keyword evidence="3" id="KW-1185">Reference proteome</keyword>
<evidence type="ECO:0000256" key="1">
    <source>
        <dbReference type="SAM" id="MobiDB-lite"/>
    </source>
</evidence>
<proteinExistence type="predicted"/>
<evidence type="ECO:0000313" key="2">
    <source>
        <dbReference type="EMBL" id="KYO37326.1"/>
    </source>
</evidence>
<dbReference type="Proteomes" id="UP000050525">
    <property type="component" value="Unassembled WGS sequence"/>
</dbReference>
<dbReference type="AlphaFoldDB" id="A0A151NKJ5"/>
<comment type="caution">
    <text evidence="2">The sequence shown here is derived from an EMBL/GenBank/DDBJ whole genome shotgun (WGS) entry which is preliminary data.</text>
</comment>
<feature type="region of interest" description="Disordered" evidence="1">
    <location>
        <begin position="1"/>
        <end position="69"/>
    </location>
</feature>